<accession>A0A841R3P4</accession>
<organism evidence="1 2">
    <name type="scientific">Spirochaeta isovalerica</name>
    <dbReference type="NCBI Taxonomy" id="150"/>
    <lineage>
        <taxon>Bacteria</taxon>
        <taxon>Pseudomonadati</taxon>
        <taxon>Spirochaetota</taxon>
        <taxon>Spirochaetia</taxon>
        <taxon>Spirochaetales</taxon>
        <taxon>Spirochaetaceae</taxon>
        <taxon>Spirochaeta</taxon>
    </lineage>
</organism>
<sequence>MKKIELEIPGFYSIIPMKEFRRTPGVEFHILTKENTPRVDGVDRVIHKSDAQSPGPVGDVLRPWYTHPHQEDNLIVLYGKRIVDVYHRPSWTMMTFTVTPDYIEYEGEVIYDKPAILVWKRNVFHRIISGKEGSASLNLATRYEGFDVKTNFSIYDLDTETGKFHVIRKGELDQF</sequence>
<dbReference type="RefSeq" id="WP_184745126.1">
    <property type="nucleotide sequence ID" value="NZ_JACHGJ010000002.1"/>
</dbReference>
<reference evidence="1 2" key="1">
    <citation type="submission" date="2020-08" db="EMBL/GenBank/DDBJ databases">
        <title>Genomic Encyclopedia of Type Strains, Phase IV (KMG-IV): sequencing the most valuable type-strain genomes for metagenomic binning, comparative biology and taxonomic classification.</title>
        <authorList>
            <person name="Goeker M."/>
        </authorList>
    </citation>
    <scope>NUCLEOTIDE SEQUENCE [LARGE SCALE GENOMIC DNA]</scope>
    <source>
        <strain evidence="1 2">DSM 2461</strain>
    </source>
</reference>
<proteinExistence type="predicted"/>
<evidence type="ECO:0000313" key="2">
    <source>
        <dbReference type="Proteomes" id="UP000587760"/>
    </source>
</evidence>
<name>A0A841R3P4_9SPIO</name>
<gene>
    <name evidence="1" type="ORF">HNR50_001342</name>
</gene>
<dbReference type="AlphaFoldDB" id="A0A841R3P4"/>
<comment type="caution">
    <text evidence="1">The sequence shown here is derived from an EMBL/GenBank/DDBJ whole genome shotgun (WGS) entry which is preliminary data.</text>
</comment>
<dbReference type="EMBL" id="JACHGJ010000002">
    <property type="protein sequence ID" value="MBB6479684.1"/>
    <property type="molecule type" value="Genomic_DNA"/>
</dbReference>
<dbReference type="Proteomes" id="UP000587760">
    <property type="component" value="Unassembled WGS sequence"/>
</dbReference>
<keyword evidence="2" id="KW-1185">Reference proteome</keyword>
<protein>
    <submittedName>
        <fullName evidence="1">Uncharacterized protein</fullName>
    </submittedName>
</protein>
<evidence type="ECO:0000313" key="1">
    <source>
        <dbReference type="EMBL" id="MBB6479684.1"/>
    </source>
</evidence>